<protein>
    <submittedName>
        <fullName evidence="1">Uncharacterized protein</fullName>
    </submittedName>
</protein>
<keyword evidence="2" id="KW-1185">Reference proteome</keyword>
<sequence>MCVLDHHLLSLLVETTLLSKILLGFQRFHDVIQRETAPKHHRLSTVFNSGHEVLSRIFILCFTLQPSGAFVTDTLKLPLILPNYSVPRKSPSRVCRDKLEIFMAVMVGPKSCLHHSQINS</sequence>
<dbReference type="EMBL" id="JAHUTI010090224">
    <property type="protein sequence ID" value="MED6261531.1"/>
    <property type="molecule type" value="Genomic_DNA"/>
</dbReference>
<comment type="caution">
    <text evidence="1">The sequence shown here is derived from an EMBL/GenBank/DDBJ whole genome shotgun (WGS) entry which is preliminary data.</text>
</comment>
<name>A0ABU7CEZ1_9TELE</name>
<gene>
    <name evidence="1" type="ORF">ATANTOWER_006340</name>
</gene>
<organism evidence="1 2">
    <name type="scientific">Ataeniobius toweri</name>
    <dbReference type="NCBI Taxonomy" id="208326"/>
    <lineage>
        <taxon>Eukaryota</taxon>
        <taxon>Metazoa</taxon>
        <taxon>Chordata</taxon>
        <taxon>Craniata</taxon>
        <taxon>Vertebrata</taxon>
        <taxon>Euteleostomi</taxon>
        <taxon>Actinopterygii</taxon>
        <taxon>Neopterygii</taxon>
        <taxon>Teleostei</taxon>
        <taxon>Neoteleostei</taxon>
        <taxon>Acanthomorphata</taxon>
        <taxon>Ovalentaria</taxon>
        <taxon>Atherinomorphae</taxon>
        <taxon>Cyprinodontiformes</taxon>
        <taxon>Goodeidae</taxon>
        <taxon>Ataeniobius</taxon>
    </lineage>
</organism>
<accession>A0ABU7CEZ1</accession>
<evidence type="ECO:0000313" key="2">
    <source>
        <dbReference type="Proteomes" id="UP001345963"/>
    </source>
</evidence>
<reference evidence="1 2" key="1">
    <citation type="submission" date="2021-07" db="EMBL/GenBank/DDBJ databases">
        <authorList>
            <person name="Palmer J.M."/>
        </authorList>
    </citation>
    <scope>NUCLEOTIDE SEQUENCE [LARGE SCALE GENOMIC DNA]</scope>
    <source>
        <strain evidence="1 2">AT_MEX2019</strain>
        <tissue evidence="1">Muscle</tissue>
    </source>
</reference>
<dbReference type="Proteomes" id="UP001345963">
    <property type="component" value="Unassembled WGS sequence"/>
</dbReference>
<evidence type="ECO:0000313" key="1">
    <source>
        <dbReference type="EMBL" id="MED6261531.1"/>
    </source>
</evidence>
<proteinExistence type="predicted"/>